<evidence type="ECO:0000256" key="3">
    <source>
        <dbReference type="ARBA" id="ARBA00022450"/>
    </source>
</evidence>
<dbReference type="PROSITE" id="PS50075">
    <property type="entry name" value="CARRIER"/>
    <property type="match status" value="2"/>
</dbReference>
<evidence type="ECO:0000256" key="8">
    <source>
        <dbReference type="ARBA" id="ARBA00023098"/>
    </source>
</evidence>
<dbReference type="GO" id="GO:0004096">
    <property type="term" value="F:catalase activity"/>
    <property type="evidence" value="ECO:0007669"/>
    <property type="project" value="InterPro"/>
</dbReference>
<dbReference type="GO" id="GO:0009698">
    <property type="term" value="P:phenylpropanoid metabolic process"/>
    <property type="evidence" value="ECO:0007669"/>
    <property type="project" value="UniProtKB-ARBA"/>
</dbReference>
<dbReference type="PROSITE" id="PS00455">
    <property type="entry name" value="AMP_BINDING"/>
    <property type="match status" value="1"/>
</dbReference>
<dbReference type="Gene3D" id="3.30.300.30">
    <property type="match status" value="1"/>
</dbReference>
<dbReference type="InterPro" id="IPR009081">
    <property type="entry name" value="PP-bd_ACP"/>
</dbReference>
<dbReference type="GO" id="GO:0006979">
    <property type="term" value="P:response to oxidative stress"/>
    <property type="evidence" value="ECO:0007669"/>
    <property type="project" value="InterPro"/>
</dbReference>
<dbReference type="SMART" id="SM00823">
    <property type="entry name" value="PKS_PP"/>
    <property type="match status" value="2"/>
</dbReference>
<feature type="region of interest" description="Disordered" evidence="12">
    <location>
        <begin position="1"/>
        <end position="20"/>
    </location>
</feature>
<feature type="domain" description="Carrier" evidence="14">
    <location>
        <begin position="1205"/>
        <end position="1279"/>
    </location>
</feature>
<dbReference type="GO" id="GO:0106290">
    <property type="term" value="F:trans-cinnamate-CoA ligase activity"/>
    <property type="evidence" value="ECO:0007669"/>
    <property type="project" value="UniProtKB-ARBA"/>
</dbReference>
<dbReference type="InterPro" id="IPR020845">
    <property type="entry name" value="AMP-binding_CS"/>
</dbReference>
<dbReference type="EMBL" id="AP014960">
    <property type="protein sequence ID" value="BAS89668.1"/>
    <property type="molecule type" value="Genomic_DNA"/>
</dbReference>
<dbReference type="GO" id="GO:0016207">
    <property type="term" value="F:4-coumarate-CoA ligase activity"/>
    <property type="evidence" value="ECO:0007669"/>
    <property type="project" value="UniProtKB-EC"/>
</dbReference>
<dbReference type="PROSITE" id="PS51402">
    <property type="entry name" value="CATALASE_3"/>
    <property type="match status" value="1"/>
</dbReference>
<dbReference type="GO" id="GO:0008610">
    <property type="term" value="P:lipid biosynthetic process"/>
    <property type="evidence" value="ECO:0007669"/>
    <property type="project" value="InterPro"/>
</dbReference>
<evidence type="ECO:0000313" key="16">
    <source>
        <dbReference type="Proteomes" id="UP000059680"/>
    </source>
</evidence>
<keyword evidence="7" id="KW-0460">Magnesium</keyword>
<feature type="transmembrane region" description="Helical" evidence="13">
    <location>
        <begin position="1405"/>
        <end position="1429"/>
    </location>
</feature>
<dbReference type="Gene3D" id="3.30.70.1990">
    <property type="match status" value="1"/>
</dbReference>
<dbReference type="AlphaFoldDB" id="A0A0P0WBK1"/>
<dbReference type="Gene3D" id="2.40.180.10">
    <property type="entry name" value="Catalase core domain"/>
    <property type="match status" value="1"/>
</dbReference>
<evidence type="ECO:0007829" key="17">
    <source>
        <dbReference type="PeptideAtlas" id="A0A0P0WBK1"/>
    </source>
</evidence>
<evidence type="ECO:0000256" key="6">
    <source>
        <dbReference type="ARBA" id="ARBA00022832"/>
    </source>
</evidence>
<dbReference type="SUPFAM" id="SSF56634">
    <property type="entry name" value="Heme-dependent catalase-like"/>
    <property type="match status" value="1"/>
</dbReference>
<sequence>MEERRATSPSRHSFCRDALGRRGGESGGGLVYIYRSPLRSPLQRHGLNREWRLERWRWRWRWEAATWRQRAAAHARIGEMDPKRSIDDQFSKLHPSLPVDTRIGIVGAGPSGLSAAYALAKLGYRNVTLFEKCHTVSGMCESIDIEGRIYDLGGQVIAANSAPVITHLAEELGSDFEEMDTHKLSLIDSQTGNIRDLEVAEDYVSMVSLTLKLQDEANKSGRAGLHALSGLASDPTHEFLKQNGINSMPKSVAYGYTASGYGFVQDMPYAFIQEFTRTSMAGKIRRFKHGYMSMWERLSKSLPFEVFCDTQVLNVKRNSCGANVTIKNNNGEKQVLEFDKIILSGAVAFKNSKTYRSSSLTDGESEVVELNNLERELFSKVQTIDYYTTVVKINGFEHIPKGFYYFGEFMEDPTTIGHPVAMQRFFADTNIFLFWSYGNSADIKGSFVAKCVTDVVSSMGGNVQKVILQRRFKYFPHVSSKDMKDGFYERLESQLQGFQNTYYVGGLLAFELTERNASYSIMAVCKHFAIDGEGELTPYVKRLFPLSHNRNPSPPRDLGELEGVEFPDLPSLDGYLQYWGTHKVTEKNVIYTWINEEGKLMNRRTYQELHGNASYIAQKLLTSTKPVIKPGDRVLLIHLPGLEFIDAFFGCIRAGVIPVPVLPPDPMQSGGQALLKVENISKMCNAVAILSTSSYHAAVRAGYIKNIVTLAKRVQKCSAQWPDIPWIHTDSWIKNYRRSSDSFNSDTVLFTKPQPSDLCFLQFTSGSTGDAKGVMITHEGLIHNVKTMKKRYRSTSKTVLVSWLPQYHDMGLIGGLFTALVSGGTSVLFSPMIFIRNPLLWLQTINDYHGTHSAGPNFAFELVIRRLEAEKNKVYDLSSMVFLMIAAEPVRQKTVRRFIELTQPFGLSEGVLAPGYGLAENCVYVTCAFGECKPVFIDWQGRVCCGYVEQDDTDTLIRIVDPDSLTEHQEDGVEGEIWISSPSSGVGYWGNSEMSQRTFFNQLKNHPNKKFTRTGDLGRTIDGNLFITGRIKDLIIVAGRNIYSADVEKTVESSSEVLRPGCCAVVGIPEEVLAQKGISIPDSSDQVGLVVIAEVREGKAVSKEVVNNIKARVVEEHGVAVASVKLIKPRTICKTTSGKIRRFECMRQFVDNTLSLAKGNHVSKKKGLFRSLTTGTGMESKRSLLRQTVDLTISHWPKSQVKNSNEITEFLTQIVSEHTGISKDKISLTDSLPSYGFDSIAVVRAAQKLSDFLGVPVGAIDIFTASCISELASFLENLVHKSQTQLAPWPKSKVKNSKVIIEFLTKIVSDQTGIPKDKISPMDSLPSYGFDSIAVVQAAQKLSDFLGVPVGAIDIFTAGCISELATFLENLAHKSQSQLAPGASCYIEDETQVDPMDAISPEFSVLGTGILQLLALTYVCFVLLLPAYLASSTYMSIFSTVSLVRSPLLSYLSSLVMAPIVWIFYISLTSLSLSILGKSFLQPNYVLIPDVSIWSVDFVKWWALNKAQALAAKMLAVHLKGTIFLNYWFKMQGARIGSSVVIDTVDITDPSLLTVADGAVLAEGALVQGHEVCNEVLSFRPIWIGCEASIGPYAVLQKGTVVEDGAVVPPLQKTGAGKSTRRTSRTSVSIKKEAAKANMILEHLVSIYAVGILGALSGAIVYTLYTHLSGKAASPLHFSFACIAGAFHWLPAAITAYAVIVQETPTSALSFALFTAFADLSYGVILSILTSITSRALAAKPGTKQNGIASLIHRRITISAHVRFAKMLSGTEAFCVYLRLLGAKIGRHCSIRAINPVANPELISVGDGVHLGDFCNIVPGFYSKGGFTSAEIKVQENTVVGSGSLLLPGCVLQENVILGALSVAPENAVLRRGGVYVGSQSPAMVKNTLLDEDERIEEMDQAYKKIVGNLAANLAITTMNVKSRYFHRIGVSGRGVLRMYEEIPSFPRHKIFASGKSFPVIVRHSNSLSADDDARLDARGAAVRILSDNDGEAPLLDLTLKSGKAFYARTIADFATWLVCGLPAREEQVKRSPHIRDAVWGSLRSTDSYTVLHYYSNICRLLRFDDGREMYAKFKLRPADPDVPEDSGKVVPRGILPPETGAIPRDEDDTRPLLFLADDFRRRVGSPDGVRYVFQLQLREVPTDAAARDVALDCTRPWDEAEFPYIDVGEVSIGRNLPTEETEKLEFNPFLRCPEVDVIPATSCAQSASIDHGRSLVYEICQRLRNGEPLPASWRAFLEQSDTKIDLSGCPVAAAATPTRSNAGDATKVTLARTWYQALWATLCQPLLQTLVPYSVLGLVIFLPLRGLLAVAAATRFPLYWLLPAFWAASGVAAMATCAAAKWALVGSRVDGDTVHIWSPAVFLDTVWQAVRAATAEYFAELTPGSAPFAAWMRVMGASVSPGDGVYVDSMGALLNPEMVRLERGAAVGRDALLFGHVYEGEAGKVKFGAVSVGEDGFVGSRAVAMPSVTVDDGGCLAALGLAMKGETVKHSM</sequence>
<feature type="transmembrane region" description="Helical" evidence="13">
    <location>
        <begin position="1708"/>
        <end position="1729"/>
    </location>
</feature>
<dbReference type="Proteomes" id="UP000059680">
    <property type="component" value="Chromosome 4"/>
</dbReference>
<comment type="cofactor">
    <cofactor evidence="1">
        <name>Mg(2+)</name>
        <dbReference type="ChEBI" id="CHEBI:18420"/>
    </cofactor>
</comment>
<comment type="catalytic activity">
    <reaction evidence="11">
        <text>(E)-4-coumarate + ATP + CoA = (E)-4-coumaroyl-CoA + AMP + diphosphate</text>
        <dbReference type="Rhea" id="RHEA:19641"/>
        <dbReference type="ChEBI" id="CHEBI:12876"/>
        <dbReference type="ChEBI" id="CHEBI:30616"/>
        <dbReference type="ChEBI" id="CHEBI:33019"/>
        <dbReference type="ChEBI" id="CHEBI:57287"/>
        <dbReference type="ChEBI" id="CHEBI:85008"/>
        <dbReference type="ChEBI" id="CHEBI:456215"/>
        <dbReference type="EC" id="6.2.1.12"/>
    </reaction>
    <physiologicalReaction direction="left-to-right" evidence="11">
        <dbReference type="Rhea" id="RHEA:19642"/>
    </physiologicalReaction>
</comment>
<dbReference type="InterPro" id="IPR040097">
    <property type="entry name" value="FAAL/FAAC"/>
</dbReference>
<dbReference type="InterPro" id="IPR011004">
    <property type="entry name" value="Trimer_LpxA-like_sf"/>
</dbReference>
<evidence type="ECO:0000256" key="4">
    <source>
        <dbReference type="ARBA" id="ARBA00022553"/>
    </source>
</evidence>
<evidence type="ECO:0000256" key="11">
    <source>
        <dbReference type="ARBA" id="ARBA00034252"/>
    </source>
</evidence>
<reference evidence="15 16" key="2">
    <citation type="journal article" date="2013" name="Plant Cell Physiol.">
        <title>Rice Annotation Project Database (RAP-DB): an integrative and interactive database for rice genomics.</title>
        <authorList>
            <person name="Sakai H."/>
            <person name="Lee S.S."/>
            <person name="Tanaka T."/>
            <person name="Numa H."/>
            <person name="Kim J."/>
            <person name="Kawahara Y."/>
            <person name="Wakimoto H."/>
            <person name="Yang C.C."/>
            <person name="Iwamoto M."/>
            <person name="Abe T."/>
            <person name="Yamada Y."/>
            <person name="Muto A."/>
            <person name="Inokuchi H."/>
            <person name="Ikemura T."/>
            <person name="Matsumoto T."/>
            <person name="Sasaki T."/>
            <person name="Itoh T."/>
        </authorList>
    </citation>
    <scope>NUCLEOTIDE SEQUENCE [LARGE SCALE GENOMIC DNA]</scope>
    <source>
        <strain evidence="16">cv. Nipponbare</strain>
    </source>
</reference>
<dbReference type="CDD" id="cd08151">
    <property type="entry name" value="AOS"/>
    <property type="match status" value="1"/>
</dbReference>
<evidence type="ECO:0000256" key="10">
    <source>
        <dbReference type="ARBA" id="ARBA00034223"/>
    </source>
</evidence>
<dbReference type="SUPFAM" id="SSF51905">
    <property type="entry name" value="FAD/NAD(P)-binding domain"/>
    <property type="match status" value="1"/>
</dbReference>
<keyword evidence="13" id="KW-0812">Transmembrane</keyword>
<gene>
    <name evidence="15" type="ordered locus">Os04g0473900</name>
    <name evidence="15" type="ORF">OSNPB_040473900</name>
</gene>
<organism evidence="15 16">
    <name type="scientific">Oryza sativa subsp. japonica</name>
    <name type="common">Rice</name>
    <dbReference type="NCBI Taxonomy" id="39947"/>
    <lineage>
        <taxon>Eukaryota</taxon>
        <taxon>Viridiplantae</taxon>
        <taxon>Streptophyta</taxon>
        <taxon>Embryophyta</taxon>
        <taxon>Tracheophyta</taxon>
        <taxon>Spermatophyta</taxon>
        <taxon>Magnoliopsida</taxon>
        <taxon>Liliopsida</taxon>
        <taxon>Poales</taxon>
        <taxon>Poaceae</taxon>
        <taxon>BOP clade</taxon>
        <taxon>Oryzoideae</taxon>
        <taxon>Oryzeae</taxon>
        <taxon>Oryzinae</taxon>
        <taxon>Oryza</taxon>
        <taxon>Oryza sativa</taxon>
    </lineage>
</organism>
<feature type="transmembrane region" description="Helical" evidence="13">
    <location>
        <begin position="1449"/>
        <end position="1473"/>
    </location>
</feature>
<dbReference type="InParanoid" id="A0A0P0WBK1"/>
<dbReference type="Gene3D" id="2.160.10.10">
    <property type="entry name" value="Hexapeptide repeat proteins"/>
    <property type="match status" value="2"/>
</dbReference>
<dbReference type="Gene3D" id="1.10.1200.10">
    <property type="entry name" value="ACP-like"/>
    <property type="match status" value="2"/>
</dbReference>
<dbReference type="GO" id="GO:0031177">
    <property type="term" value="F:phosphopantetheine binding"/>
    <property type="evidence" value="ECO:0007669"/>
    <property type="project" value="InterPro"/>
</dbReference>
<evidence type="ECO:0000256" key="7">
    <source>
        <dbReference type="ARBA" id="ARBA00022842"/>
    </source>
</evidence>
<dbReference type="GO" id="GO:0006631">
    <property type="term" value="P:fatty acid metabolic process"/>
    <property type="evidence" value="ECO:0007669"/>
    <property type="project" value="UniProtKB-KW"/>
</dbReference>
<evidence type="ECO:0000256" key="12">
    <source>
        <dbReference type="SAM" id="MobiDB-lite"/>
    </source>
</evidence>
<reference evidence="15 16" key="3">
    <citation type="journal article" date="2013" name="Rice">
        <title>Improvement of the Oryza sativa Nipponbare reference genome using next generation sequence and optical map data.</title>
        <authorList>
            <person name="Kawahara Y."/>
            <person name="de la Bastide M."/>
            <person name="Hamilton J.P."/>
            <person name="Kanamori H."/>
            <person name="McCombie W.R."/>
            <person name="Ouyang S."/>
            <person name="Schwartz D.C."/>
            <person name="Tanaka T."/>
            <person name="Wu J."/>
            <person name="Zhou S."/>
            <person name="Childs K.L."/>
            <person name="Davidson R.M."/>
            <person name="Lin H."/>
            <person name="Quesada-Ocampo L."/>
            <person name="Vaillancourt B."/>
            <person name="Sakai H."/>
            <person name="Lee S.S."/>
            <person name="Kim J."/>
            <person name="Numa H."/>
            <person name="Itoh T."/>
            <person name="Buell C.R."/>
            <person name="Matsumoto T."/>
        </authorList>
    </citation>
    <scope>NUCLEOTIDE SEQUENCE [LARGE SCALE GENOMIC DNA]</scope>
    <source>
        <strain evidence="16">cv. Nipponbare</strain>
    </source>
</reference>
<dbReference type="InterPro" id="IPR020806">
    <property type="entry name" value="PKS_PP-bd"/>
</dbReference>
<feature type="transmembrane region" description="Helical" evidence="13">
    <location>
        <begin position="2291"/>
        <end position="2312"/>
    </location>
</feature>
<keyword evidence="8" id="KW-0443">Lipid metabolism</keyword>
<dbReference type="InterPro" id="IPR042099">
    <property type="entry name" value="ANL_N_sf"/>
</dbReference>
<dbReference type="EC" id="6.2.1.12" evidence="2"/>
<dbReference type="OMA" id="EEMDMKY"/>
<dbReference type="Gene3D" id="3.40.50.12780">
    <property type="entry name" value="N-terminal domain of ligase-like"/>
    <property type="match status" value="1"/>
</dbReference>
<dbReference type="FunCoup" id="A0A0P0WBK1">
    <property type="interactions" value="2"/>
</dbReference>
<keyword evidence="13" id="KW-0472">Membrane</keyword>
<dbReference type="CDD" id="cd05931">
    <property type="entry name" value="FAAL"/>
    <property type="match status" value="1"/>
</dbReference>
<dbReference type="GO" id="GO:0020037">
    <property type="term" value="F:heme binding"/>
    <property type="evidence" value="ECO:0007669"/>
    <property type="project" value="InterPro"/>
</dbReference>
<evidence type="ECO:0000256" key="13">
    <source>
        <dbReference type="SAM" id="Phobius"/>
    </source>
</evidence>
<dbReference type="PANTHER" id="PTHR22754">
    <property type="entry name" value="DISCO-INTERACTING PROTEIN 2 DIP2 -RELATED"/>
    <property type="match status" value="1"/>
</dbReference>
<dbReference type="PRINTS" id="PR00419">
    <property type="entry name" value="ADXRDTASE"/>
</dbReference>
<feature type="region of interest" description="Disordered" evidence="12">
    <location>
        <begin position="2083"/>
        <end position="2103"/>
    </location>
</feature>
<evidence type="ECO:0000313" key="15">
    <source>
        <dbReference type="EMBL" id="BAS89668.1"/>
    </source>
</evidence>
<comment type="catalytic activity">
    <reaction evidence="9">
        <text>(E)-4-coumarate + ATP + H(+) = (E)-4-coumaroyl-AMP + diphosphate</text>
        <dbReference type="Rhea" id="RHEA:72419"/>
        <dbReference type="ChEBI" id="CHEBI:12876"/>
        <dbReference type="ChEBI" id="CHEBI:15378"/>
        <dbReference type="ChEBI" id="CHEBI:30616"/>
        <dbReference type="ChEBI" id="CHEBI:33019"/>
        <dbReference type="ChEBI" id="CHEBI:192348"/>
    </reaction>
    <physiologicalReaction direction="left-to-right" evidence="9">
        <dbReference type="Rhea" id="RHEA:72420"/>
    </physiologicalReaction>
</comment>
<accession>A0A0P0WBK1</accession>
<dbReference type="InterPro" id="IPR018028">
    <property type="entry name" value="Catalase"/>
</dbReference>
<keyword evidence="4" id="KW-0597">Phosphoprotein</keyword>
<reference evidence="16" key="1">
    <citation type="journal article" date="2005" name="Nature">
        <title>The map-based sequence of the rice genome.</title>
        <authorList>
            <consortium name="International rice genome sequencing project (IRGSP)"/>
            <person name="Matsumoto T."/>
            <person name="Wu J."/>
            <person name="Kanamori H."/>
            <person name="Katayose Y."/>
            <person name="Fujisawa M."/>
            <person name="Namiki N."/>
            <person name="Mizuno H."/>
            <person name="Yamamoto K."/>
            <person name="Antonio B.A."/>
            <person name="Baba T."/>
            <person name="Sakata K."/>
            <person name="Nagamura Y."/>
            <person name="Aoki H."/>
            <person name="Arikawa K."/>
            <person name="Arita K."/>
            <person name="Bito T."/>
            <person name="Chiden Y."/>
            <person name="Fujitsuka N."/>
            <person name="Fukunaka R."/>
            <person name="Hamada M."/>
            <person name="Harada C."/>
            <person name="Hayashi A."/>
            <person name="Hijishita S."/>
            <person name="Honda M."/>
            <person name="Hosokawa S."/>
            <person name="Ichikawa Y."/>
            <person name="Idonuma A."/>
            <person name="Iijima M."/>
            <person name="Ikeda M."/>
            <person name="Ikeno M."/>
            <person name="Ito K."/>
            <person name="Ito S."/>
            <person name="Ito T."/>
            <person name="Ito Y."/>
            <person name="Ito Y."/>
            <person name="Iwabuchi A."/>
            <person name="Kamiya K."/>
            <person name="Karasawa W."/>
            <person name="Kurita K."/>
            <person name="Katagiri S."/>
            <person name="Kikuta A."/>
            <person name="Kobayashi H."/>
            <person name="Kobayashi N."/>
            <person name="Machita K."/>
            <person name="Maehara T."/>
            <person name="Masukawa M."/>
            <person name="Mizubayashi T."/>
            <person name="Mukai Y."/>
            <person name="Nagasaki H."/>
            <person name="Nagata Y."/>
            <person name="Naito S."/>
            <person name="Nakashima M."/>
            <person name="Nakama Y."/>
            <person name="Nakamichi Y."/>
            <person name="Nakamura M."/>
            <person name="Meguro A."/>
            <person name="Negishi M."/>
            <person name="Ohta I."/>
            <person name="Ohta T."/>
            <person name="Okamoto M."/>
            <person name="Ono N."/>
            <person name="Saji S."/>
            <person name="Sakaguchi M."/>
            <person name="Sakai K."/>
            <person name="Shibata M."/>
            <person name="Shimokawa T."/>
            <person name="Song J."/>
            <person name="Takazaki Y."/>
            <person name="Terasawa K."/>
            <person name="Tsugane M."/>
            <person name="Tsuji K."/>
            <person name="Ueda S."/>
            <person name="Waki K."/>
            <person name="Yamagata H."/>
            <person name="Yamamoto M."/>
            <person name="Yamamoto S."/>
            <person name="Yamane H."/>
            <person name="Yoshiki S."/>
            <person name="Yoshihara R."/>
            <person name="Yukawa K."/>
            <person name="Zhong H."/>
            <person name="Yano M."/>
            <person name="Yuan Q."/>
            <person name="Ouyang S."/>
            <person name="Liu J."/>
            <person name="Jones K.M."/>
            <person name="Gansberger K."/>
            <person name="Moffat K."/>
            <person name="Hill J."/>
            <person name="Bera J."/>
            <person name="Fadrosh D."/>
            <person name="Jin S."/>
            <person name="Johri S."/>
            <person name="Kim M."/>
            <person name="Overton L."/>
            <person name="Reardon M."/>
            <person name="Tsitrin T."/>
            <person name="Vuong H."/>
            <person name="Weaver B."/>
            <person name="Ciecko A."/>
            <person name="Tallon L."/>
            <person name="Jackson J."/>
            <person name="Pai G."/>
            <person name="Aken S.V."/>
            <person name="Utterback T."/>
            <person name="Reidmuller S."/>
            <person name="Feldblyum T."/>
            <person name="Hsiao J."/>
            <person name="Zismann V."/>
            <person name="Iobst S."/>
            <person name="de Vazeille A.R."/>
            <person name="Buell C.R."/>
            <person name="Ying K."/>
            <person name="Li Y."/>
            <person name="Lu T."/>
            <person name="Huang Y."/>
            <person name="Zhao Q."/>
            <person name="Feng Q."/>
            <person name="Zhang L."/>
            <person name="Zhu J."/>
            <person name="Weng Q."/>
            <person name="Mu J."/>
            <person name="Lu Y."/>
            <person name="Fan D."/>
            <person name="Liu Y."/>
            <person name="Guan J."/>
            <person name="Zhang Y."/>
            <person name="Yu S."/>
            <person name="Liu X."/>
            <person name="Zhang Y."/>
            <person name="Hong G."/>
            <person name="Han B."/>
            <person name="Choisne N."/>
            <person name="Demange N."/>
            <person name="Orjeda G."/>
            <person name="Samain S."/>
            <person name="Cattolico L."/>
            <person name="Pelletier E."/>
            <person name="Couloux A."/>
            <person name="Segurens B."/>
            <person name="Wincker P."/>
            <person name="D'Hont A."/>
            <person name="Scarpelli C."/>
            <person name="Weissenbach J."/>
            <person name="Salanoubat M."/>
            <person name="Quetier F."/>
            <person name="Yu Y."/>
            <person name="Kim H.R."/>
            <person name="Rambo T."/>
            <person name="Currie J."/>
            <person name="Collura K."/>
            <person name="Luo M."/>
            <person name="Yang T."/>
            <person name="Ammiraju J.S.S."/>
            <person name="Engler F."/>
            <person name="Soderlund C."/>
            <person name="Wing R.A."/>
            <person name="Palmer L.E."/>
            <person name="de la Bastide M."/>
            <person name="Spiegel L."/>
            <person name="Nascimento L."/>
            <person name="Zutavern T."/>
            <person name="O'Shaughnessy A."/>
            <person name="Dike S."/>
            <person name="Dedhia N."/>
            <person name="Preston R."/>
            <person name="Balija V."/>
            <person name="McCombie W.R."/>
            <person name="Chow T."/>
            <person name="Chen H."/>
            <person name="Chung M."/>
            <person name="Chen C."/>
            <person name="Shaw J."/>
            <person name="Wu H."/>
            <person name="Hsiao K."/>
            <person name="Chao Y."/>
            <person name="Chu M."/>
            <person name="Cheng C."/>
            <person name="Hour A."/>
            <person name="Lee P."/>
            <person name="Lin S."/>
            <person name="Lin Y."/>
            <person name="Liou J."/>
            <person name="Liu S."/>
            <person name="Hsing Y."/>
            <person name="Raghuvanshi S."/>
            <person name="Mohanty A."/>
            <person name="Bharti A.K."/>
            <person name="Gaur A."/>
            <person name="Gupta V."/>
            <person name="Kumar D."/>
            <person name="Ravi V."/>
            <person name="Vij S."/>
            <person name="Kapur A."/>
            <person name="Khurana P."/>
            <person name="Khurana P."/>
            <person name="Khurana J.P."/>
            <person name="Tyagi A.K."/>
            <person name="Gaikwad K."/>
            <person name="Singh A."/>
            <person name="Dalal V."/>
            <person name="Srivastava S."/>
            <person name="Dixit A."/>
            <person name="Pal A.K."/>
            <person name="Ghazi I.A."/>
            <person name="Yadav M."/>
            <person name="Pandit A."/>
            <person name="Bhargava A."/>
            <person name="Sureshbabu K."/>
            <person name="Batra K."/>
            <person name="Sharma T.R."/>
            <person name="Mohapatra T."/>
            <person name="Singh N.K."/>
            <person name="Messing J."/>
            <person name="Nelson A.B."/>
            <person name="Fuks G."/>
            <person name="Kavchok S."/>
            <person name="Keizer G."/>
            <person name="Linton E."/>
            <person name="Llaca V."/>
            <person name="Song R."/>
            <person name="Tanyolac B."/>
            <person name="Young S."/>
            <person name="Ho-Il K."/>
            <person name="Hahn J.H."/>
            <person name="Sangsakoo G."/>
            <person name="Vanavichit A."/>
            <person name="de Mattos Luiz.A.T."/>
            <person name="Zimmer P.D."/>
            <person name="Malone G."/>
            <person name="Dellagostin O."/>
            <person name="de Oliveira A.C."/>
            <person name="Bevan M."/>
            <person name="Bancroft I."/>
            <person name="Minx P."/>
            <person name="Cordum H."/>
            <person name="Wilson R."/>
            <person name="Cheng Z."/>
            <person name="Jin W."/>
            <person name="Jiang J."/>
            <person name="Leong S.A."/>
            <person name="Iwama H."/>
            <person name="Gojobori T."/>
            <person name="Itoh T."/>
            <person name="Niimura Y."/>
            <person name="Fujii Y."/>
            <person name="Habara T."/>
            <person name="Sakai H."/>
            <person name="Sato Y."/>
            <person name="Wilson G."/>
            <person name="Kumar K."/>
            <person name="McCouch S."/>
            <person name="Juretic N."/>
            <person name="Hoen D."/>
            <person name="Wright S."/>
            <person name="Bruskiewich R."/>
            <person name="Bureau T."/>
            <person name="Miyao A."/>
            <person name="Hirochika H."/>
            <person name="Nishikawa T."/>
            <person name="Kadowaki K."/>
            <person name="Sugiura M."/>
            <person name="Burr B."/>
            <person name="Sasaki T."/>
        </authorList>
    </citation>
    <scope>NUCLEOTIDE SEQUENCE [LARGE SCALE GENOMIC DNA]</scope>
    <source>
        <strain evidence="16">cv. Nipponbare</strain>
    </source>
</reference>
<feature type="transmembrane region" description="Helical" evidence="13">
    <location>
        <begin position="1510"/>
        <end position="1529"/>
    </location>
</feature>
<proteinExistence type="evidence at protein level"/>
<keyword evidence="17" id="KW-1267">Proteomics identification</keyword>
<dbReference type="Pfam" id="PF23024">
    <property type="entry name" value="AMP-dom_DIP2-like"/>
    <property type="match status" value="1"/>
</dbReference>
<dbReference type="SUPFAM" id="SSF51161">
    <property type="entry name" value="Trimeric LpxA-like enzymes"/>
    <property type="match status" value="3"/>
</dbReference>
<name>A0A0P0WBK1_ORYSJ</name>
<protein>
    <recommendedName>
        <fullName evidence="2">4-coumarate--CoA ligase</fullName>
        <ecNumber evidence="2">6.2.1.12</ecNumber>
    </recommendedName>
</protein>
<dbReference type="InterPro" id="IPR025110">
    <property type="entry name" value="AMP-bd_C"/>
</dbReference>
<evidence type="ECO:0000256" key="1">
    <source>
        <dbReference type="ARBA" id="ARBA00001946"/>
    </source>
</evidence>
<dbReference type="PROSITE" id="PS00012">
    <property type="entry name" value="PHOSPHOPANTETHEINE"/>
    <property type="match status" value="2"/>
</dbReference>
<dbReference type="InterPro" id="IPR000873">
    <property type="entry name" value="AMP-dep_synth/lig_dom"/>
</dbReference>
<dbReference type="SUPFAM" id="SSF56801">
    <property type="entry name" value="Acetyl-CoA synthetase-like"/>
    <property type="match status" value="1"/>
</dbReference>
<keyword evidence="5" id="KW-0436">Ligase</keyword>
<dbReference type="InterPro" id="IPR020835">
    <property type="entry name" value="Catalase_sf"/>
</dbReference>
<evidence type="ECO:0000256" key="2">
    <source>
        <dbReference type="ARBA" id="ARBA00012959"/>
    </source>
</evidence>
<keyword evidence="13" id="KW-1133">Transmembrane helix</keyword>
<keyword evidence="3" id="KW-0596">Phosphopantetheine</keyword>
<dbReference type="Pfam" id="PF13450">
    <property type="entry name" value="NAD_binding_8"/>
    <property type="match status" value="1"/>
</dbReference>
<keyword evidence="16" id="KW-1185">Reference proteome</keyword>
<feature type="transmembrane region" description="Helical" evidence="13">
    <location>
        <begin position="1677"/>
        <end position="1701"/>
    </location>
</feature>
<dbReference type="Pfam" id="PF00550">
    <property type="entry name" value="PP-binding"/>
    <property type="match status" value="2"/>
</dbReference>
<dbReference type="InterPro" id="IPR006162">
    <property type="entry name" value="Ppantetheine_attach_site"/>
</dbReference>
<feature type="domain" description="Carrier" evidence="14">
    <location>
        <begin position="1298"/>
        <end position="1372"/>
    </location>
</feature>
<feature type="transmembrane region" description="Helical" evidence="13">
    <location>
        <begin position="1645"/>
        <end position="1665"/>
    </location>
</feature>
<comment type="catalytic activity">
    <reaction evidence="10">
        <text>(E)-4-coumaroyl-AMP + CoA = (E)-4-coumaroyl-CoA + AMP + H(+)</text>
        <dbReference type="Rhea" id="RHEA:72423"/>
        <dbReference type="ChEBI" id="CHEBI:15378"/>
        <dbReference type="ChEBI" id="CHEBI:57287"/>
        <dbReference type="ChEBI" id="CHEBI:85008"/>
        <dbReference type="ChEBI" id="CHEBI:192348"/>
        <dbReference type="ChEBI" id="CHEBI:456215"/>
    </reaction>
    <physiologicalReaction direction="left-to-right" evidence="10">
        <dbReference type="Rhea" id="RHEA:72424"/>
    </physiologicalReaction>
</comment>
<dbReference type="PANTHER" id="PTHR22754:SF32">
    <property type="entry name" value="DISCO-INTERACTING PROTEIN 2"/>
    <property type="match status" value="1"/>
</dbReference>
<dbReference type="InterPro" id="IPR045851">
    <property type="entry name" value="AMP-bd_C_sf"/>
</dbReference>
<dbReference type="PaxDb" id="39947-A0A0P0WBK1"/>
<dbReference type="InterPro" id="IPR036188">
    <property type="entry name" value="FAD/NAD-bd_sf"/>
</dbReference>
<evidence type="ECO:0000259" key="14">
    <source>
        <dbReference type="PROSITE" id="PS50075"/>
    </source>
</evidence>
<feature type="transmembrane region" description="Helical" evidence="13">
    <location>
        <begin position="2319"/>
        <end position="2345"/>
    </location>
</feature>
<dbReference type="Gene3D" id="1.10.405.20">
    <property type="match status" value="1"/>
</dbReference>
<evidence type="ECO:0000256" key="5">
    <source>
        <dbReference type="ARBA" id="ARBA00022598"/>
    </source>
</evidence>
<dbReference type="Pfam" id="PF00501">
    <property type="entry name" value="AMP-binding"/>
    <property type="match status" value="1"/>
</dbReference>
<dbReference type="eggNOG" id="KOG3628">
    <property type="taxonomic scope" value="Eukaryota"/>
</dbReference>
<dbReference type="STRING" id="39947.A0A0P0WBK1"/>
<dbReference type="InterPro" id="IPR036736">
    <property type="entry name" value="ACP-like_sf"/>
</dbReference>
<evidence type="ECO:0000256" key="9">
    <source>
        <dbReference type="ARBA" id="ARBA00034219"/>
    </source>
</evidence>
<keyword evidence="6" id="KW-0276">Fatty acid metabolism</keyword>
<dbReference type="SUPFAM" id="SSF47336">
    <property type="entry name" value="ACP-like"/>
    <property type="match status" value="2"/>
</dbReference>
<dbReference type="Gene3D" id="3.50.50.60">
    <property type="entry name" value="FAD/NAD(P)-binding domain"/>
    <property type="match status" value="1"/>
</dbReference>
<dbReference type="SMR" id="A0A0P0WBK1"/>